<dbReference type="EMBL" id="JAAHFQ010000930">
    <property type="protein sequence ID" value="NER31767.1"/>
    <property type="molecule type" value="Genomic_DNA"/>
</dbReference>
<reference evidence="1" key="1">
    <citation type="submission" date="2019-11" db="EMBL/GenBank/DDBJ databases">
        <title>Genomic insights into an expanded diversity of filamentous marine cyanobacteria reveals the extraordinary biosynthetic potential of Moorea and Okeania.</title>
        <authorList>
            <person name="Ferreira Leao T."/>
            <person name="Wang M."/>
            <person name="Moss N."/>
            <person name="Da Silva R."/>
            <person name="Sanders J."/>
            <person name="Nurk S."/>
            <person name="Gurevich A."/>
            <person name="Humphrey G."/>
            <person name="Reher R."/>
            <person name="Zhu Q."/>
            <person name="Belda-Ferre P."/>
            <person name="Glukhov E."/>
            <person name="Rex R."/>
            <person name="Dorrestein P.C."/>
            <person name="Knight R."/>
            <person name="Pevzner P."/>
            <person name="Gerwick W.H."/>
            <person name="Gerwick L."/>
        </authorList>
    </citation>
    <scope>NUCLEOTIDE SEQUENCE</scope>
    <source>
        <strain evidence="1">SIO1C4</strain>
    </source>
</reference>
<sequence>MPRKVSTEPLKQLLVELPLSEYQALEEYCLERQETKRQVIR</sequence>
<protein>
    <submittedName>
        <fullName evidence="1">CopG family transcriptional regulator</fullName>
    </submittedName>
</protein>
<accession>A0A6B3NJG3</accession>
<dbReference type="AlphaFoldDB" id="A0A6B3NJG3"/>
<proteinExistence type="predicted"/>
<organism evidence="1">
    <name type="scientific">Symploca sp. SIO1C4</name>
    <dbReference type="NCBI Taxonomy" id="2607765"/>
    <lineage>
        <taxon>Bacteria</taxon>
        <taxon>Bacillati</taxon>
        <taxon>Cyanobacteriota</taxon>
        <taxon>Cyanophyceae</taxon>
        <taxon>Coleofasciculales</taxon>
        <taxon>Coleofasciculaceae</taxon>
        <taxon>Symploca</taxon>
    </lineage>
</organism>
<gene>
    <name evidence="1" type="ORF">F6J89_30190</name>
</gene>
<evidence type="ECO:0000313" key="1">
    <source>
        <dbReference type="EMBL" id="NER31767.1"/>
    </source>
</evidence>
<name>A0A6B3NJG3_9CYAN</name>
<comment type="caution">
    <text evidence="1">The sequence shown here is derived from an EMBL/GenBank/DDBJ whole genome shotgun (WGS) entry which is preliminary data.</text>
</comment>